<keyword evidence="3" id="KW-1185">Reference proteome</keyword>
<sequence>MSSVPPSNERSRQAVVDKDGRPSFQWSLTRSSLTDTVKLVAGPFNVLPVVFVPGIMGSNLKDLSGQPVWRLDNVVGGKPLKLAKQWAFAKPGERQRVLHPAKVKVDDHGAVPKGSKAQHSADVYRSRGWGTVSETSYHEFLLWLEEMLNPTERNPARWPDFYQTEATIGPVPASGEEPKLFPGIRMGLKGEPFHAEKIFSPLLTDDLLKRSKYLMPVYAVGYNWLDDNKNAAKSLAERIQGIVKANNQGSFRCQQVLVVTHSMGGLVARACAALPGMESTIAGVVHGVMPAVGAAVAYRRCKVGMADEDYGTGLVIGNTGQEVTAVFAQAPGALELLPTQQYRDGWLKVYDAKGQVIGSTLPAGDPYESIYLERKQWWGLVNEAWLAPADGAPMKWDVYRSNIILAEKFHTKLEGSFHPETYAFYGANAKSDDKKTSFECVTWRLKEGLSSSGRSRPAPTFVRQMAREKIRGEGSSPAYVGGSTVVMPSFGEGPPVVYEASDWEIRADRWDGHGDGTVPISSGSAPLHLGGAKVKQQFRIPNIKHEPAYNDGTSRMATLYALTKLAGQARMPT</sequence>
<dbReference type="SUPFAM" id="SSF53474">
    <property type="entry name" value="alpha/beta-Hydrolases"/>
    <property type="match status" value="1"/>
</dbReference>
<dbReference type="EMBL" id="JAMXMC010000013">
    <property type="protein sequence ID" value="MCO5978859.1"/>
    <property type="molecule type" value="Genomic_DNA"/>
</dbReference>
<comment type="caution">
    <text evidence="2">The sequence shown here is derived from an EMBL/GenBank/DDBJ whole genome shotgun (WGS) entry which is preliminary data.</text>
</comment>
<feature type="domain" description="GPI inositol-deacylase PGAP1-like alpha/beta" evidence="1">
    <location>
        <begin position="233"/>
        <end position="286"/>
    </location>
</feature>
<protein>
    <recommendedName>
        <fullName evidence="1">GPI inositol-deacylase PGAP1-like alpha/beta domain-containing protein</fullName>
    </recommendedName>
</protein>
<dbReference type="RefSeq" id="WP_252771801.1">
    <property type="nucleotide sequence ID" value="NZ_JAMXMC010000013.1"/>
</dbReference>
<name>A0ABT1BSG0_9BURK</name>
<reference evidence="2 3" key="1">
    <citation type="submission" date="2022-06" db="EMBL/GenBank/DDBJ databases">
        <title>Ideonella sp. NS12-5 Genome sequencing and assembly.</title>
        <authorList>
            <person name="Jung Y."/>
        </authorList>
    </citation>
    <scope>NUCLEOTIDE SEQUENCE [LARGE SCALE GENOMIC DNA]</scope>
    <source>
        <strain evidence="2 3">NS12-5</strain>
    </source>
</reference>
<accession>A0ABT1BSG0</accession>
<dbReference type="InterPro" id="IPR029058">
    <property type="entry name" value="AB_hydrolase_fold"/>
</dbReference>
<gene>
    <name evidence="2" type="ORF">M0L44_19345</name>
</gene>
<organism evidence="2 3">
    <name type="scientific">Ideonella oryzae</name>
    <dbReference type="NCBI Taxonomy" id="2937441"/>
    <lineage>
        <taxon>Bacteria</taxon>
        <taxon>Pseudomonadati</taxon>
        <taxon>Pseudomonadota</taxon>
        <taxon>Betaproteobacteria</taxon>
        <taxon>Burkholderiales</taxon>
        <taxon>Sphaerotilaceae</taxon>
        <taxon>Ideonella</taxon>
    </lineage>
</organism>
<dbReference type="Proteomes" id="UP001204851">
    <property type="component" value="Unassembled WGS sequence"/>
</dbReference>
<dbReference type="Gene3D" id="3.40.50.1820">
    <property type="entry name" value="alpha/beta hydrolase"/>
    <property type="match status" value="1"/>
</dbReference>
<evidence type="ECO:0000313" key="2">
    <source>
        <dbReference type="EMBL" id="MCO5978859.1"/>
    </source>
</evidence>
<proteinExistence type="predicted"/>
<evidence type="ECO:0000259" key="1">
    <source>
        <dbReference type="Pfam" id="PF07819"/>
    </source>
</evidence>
<dbReference type="InterPro" id="IPR012908">
    <property type="entry name" value="PGAP1-ab_dom-like"/>
</dbReference>
<evidence type="ECO:0000313" key="3">
    <source>
        <dbReference type="Proteomes" id="UP001204851"/>
    </source>
</evidence>
<dbReference type="Pfam" id="PF07819">
    <property type="entry name" value="PGAP1"/>
    <property type="match status" value="1"/>
</dbReference>